<organism evidence="6 7">
    <name type="scientific">Nakamurella leprariae</name>
    <dbReference type="NCBI Taxonomy" id="2803911"/>
    <lineage>
        <taxon>Bacteria</taxon>
        <taxon>Bacillati</taxon>
        <taxon>Actinomycetota</taxon>
        <taxon>Actinomycetes</taxon>
        <taxon>Nakamurellales</taxon>
        <taxon>Nakamurellaceae</taxon>
        <taxon>Nakamurella</taxon>
    </lineage>
</organism>
<dbReference type="Pfam" id="PF01614">
    <property type="entry name" value="IclR_C"/>
    <property type="match status" value="1"/>
</dbReference>
<dbReference type="Gene3D" id="3.30.450.40">
    <property type="match status" value="1"/>
</dbReference>
<evidence type="ECO:0000313" key="6">
    <source>
        <dbReference type="EMBL" id="MBM9467766.1"/>
    </source>
</evidence>
<evidence type="ECO:0000259" key="5">
    <source>
        <dbReference type="PROSITE" id="PS51078"/>
    </source>
</evidence>
<dbReference type="InterPro" id="IPR036388">
    <property type="entry name" value="WH-like_DNA-bd_sf"/>
</dbReference>
<dbReference type="GO" id="GO:0045892">
    <property type="term" value="P:negative regulation of DNA-templated transcription"/>
    <property type="evidence" value="ECO:0007669"/>
    <property type="project" value="TreeGrafter"/>
</dbReference>
<reference evidence="6" key="1">
    <citation type="submission" date="2021-01" db="EMBL/GenBank/DDBJ databases">
        <title>YIM 132084 draft genome.</title>
        <authorList>
            <person name="An D."/>
        </authorList>
    </citation>
    <scope>NUCLEOTIDE SEQUENCE</scope>
    <source>
        <strain evidence="6">YIM 132084</strain>
    </source>
</reference>
<dbReference type="GO" id="GO:0003700">
    <property type="term" value="F:DNA-binding transcription factor activity"/>
    <property type="evidence" value="ECO:0007669"/>
    <property type="project" value="TreeGrafter"/>
</dbReference>
<dbReference type="SMART" id="SM00346">
    <property type="entry name" value="HTH_ICLR"/>
    <property type="match status" value="1"/>
</dbReference>
<name>A0A938YDV6_9ACTN</name>
<dbReference type="InterPro" id="IPR050707">
    <property type="entry name" value="HTH_MetabolicPath_Reg"/>
</dbReference>
<dbReference type="SUPFAM" id="SSF55781">
    <property type="entry name" value="GAF domain-like"/>
    <property type="match status" value="1"/>
</dbReference>
<dbReference type="PANTHER" id="PTHR30136">
    <property type="entry name" value="HELIX-TURN-HELIX TRANSCRIPTIONAL REGULATOR, ICLR FAMILY"/>
    <property type="match status" value="1"/>
</dbReference>
<dbReference type="PROSITE" id="PS51078">
    <property type="entry name" value="ICLR_ED"/>
    <property type="match status" value="1"/>
</dbReference>
<dbReference type="Pfam" id="PF09339">
    <property type="entry name" value="HTH_IclR"/>
    <property type="match status" value="1"/>
</dbReference>
<dbReference type="PANTHER" id="PTHR30136:SF35">
    <property type="entry name" value="HTH-TYPE TRANSCRIPTIONAL REGULATOR RV1719"/>
    <property type="match status" value="1"/>
</dbReference>
<dbReference type="EMBL" id="JAERWK010000012">
    <property type="protein sequence ID" value="MBM9467766.1"/>
    <property type="molecule type" value="Genomic_DNA"/>
</dbReference>
<keyword evidence="2" id="KW-0238">DNA-binding</keyword>
<keyword evidence="3" id="KW-0804">Transcription</keyword>
<keyword evidence="7" id="KW-1185">Reference proteome</keyword>
<accession>A0A938YDV6</accession>
<dbReference type="RefSeq" id="WP_205260697.1">
    <property type="nucleotide sequence ID" value="NZ_JAERWK010000012.1"/>
</dbReference>
<evidence type="ECO:0000259" key="4">
    <source>
        <dbReference type="PROSITE" id="PS51077"/>
    </source>
</evidence>
<evidence type="ECO:0000256" key="3">
    <source>
        <dbReference type="ARBA" id="ARBA00023163"/>
    </source>
</evidence>
<dbReference type="AlphaFoldDB" id="A0A938YDV6"/>
<dbReference type="Proteomes" id="UP000663792">
    <property type="component" value="Unassembled WGS sequence"/>
</dbReference>
<protein>
    <submittedName>
        <fullName evidence="6">IclR family transcriptional regulator</fullName>
    </submittedName>
</protein>
<proteinExistence type="predicted"/>
<dbReference type="InterPro" id="IPR014757">
    <property type="entry name" value="Tscrpt_reg_IclR_C"/>
</dbReference>
<dbReference type="Gene3D" id="1.10.10.10">
    <property type="entry name" value="Winged helix-like DNA-binding domain superfamily/Winged helix DNA-binding domain"/>
    <property type="match status" value="1"/>
</dbReference>
<dbReference type="InterPro" id="IPR036390">
    <property type="entry name" value="WH_DNA-bd_sf"/>
</dbReference>
<feature type="domain" description="IclR-ED" evidence="5">
    <location>
        <begin position="77"/>
        <end position="259"/>
    </location>
</feature>
<feature type="domain" description="HTH iclR-type" evidence="4">
    <location>
        <begin position="14"/>
        <end position="74"/>
    </location>
</feature>
<sequence>MKNAPIQKRPAYPIESVDNALRIIQLLRDEGSVRLSDIAGELEIAASTAHRLMAMLVYRGFAMQDDNRRYIAGPAVGAGAIGVPWTRRLKQLLQPALELLCSELNETVNLMVRVGVSVRFLSTVEAQSLLRVGDRGGSVLPARSASGGKVLLAAEPLDRLQRLYRSSGAEAAGHALTAEEFDAFVAELQLVRRRGYALNREETEPGVGALGVAVPSPSGRPVASFSVAVPASRLSTVQGARELKLVFRARDDMAAALAEANFDEHA</sequence>
<dbReference type="InterPro" id="IPR029016">
    <property type="entry name" value="GAF-like_dom_sf"/>
</dbReference>
<dbReference type="GO" id="GO:0003677">
    <property type="term" value="F:DNA binding"/>
    <property type="evidence" value="ECO:0007669"/>
    <property type="project" value="UniProtKB-KW"/>
</dbReference>
<dbReference type="InterPro" id="IPR005471">
    <property type="entry name" value="Tscrpt_reg_IclR_N"/>
</dbReference>
<comment type="caution">
    <text evidence="6">The sequence shown here is derived from an EMBL/GenBank/DDBJ whole genome shotgun (WGS) entry which is preliminary data.</text>
</comment>
<dbReference type="PROSITE" id="PS51077">
    <property type="entry name" value="HTH_ICLR"/>
    <property type="match status" value="1"/>
</dbReference>
<dbReference type="SUPFAM" id="SSF46785">
    <property type="entry name" value="Winged helix' DNA-binding domain"/>
    <property type="match status" value="1"/>
</dbReference>
<keyword evidence="1" id="KW-0805">Transcription regulation</keyword>
<evidence type="ECO:0000313" key="7">
    <source>
        <dbReference type="Proteomes" id="UP000663792"/>
    </source>
</evidence>
<evidence type="ECO:0000256" key="2">
    <source>
        <dbReference type="ARBA" id="ARBA00023125"/>
    </source>
</evidence>
<evidence type="ECO:0000256" key="1">
    <source>
        <dbReference type="ARBA" id="ARBA00023015"/>
    </source>
</evidence>
<gene>
    <name evidence="6" type="ORF">JL106_10785</name>
</gene>